<dbReference type="Pfam" id="PF01078">
    <property type="entry name" value="Mg_chelatase"/>
    <property type="match status" value="1"/>
</dbReference>
<keyword evidence="3" id="KW-0067">ATP-binding</keyword>
<name>A0A3A4R6X1_9BACT</name>
<keyword evidence="3" id="KW-0547">Nucleotide-binding</keyword>
<dbReference type="AlphaFoldDB" id="A0A3A4R6X1"/>
<dbReference type="InterPro" id="IPR004482">
    <property type="entry name" value="Mg_chelat-rel"/>
</dbReference>
<dbReference type="InterPro" id="IPR045006">
    <property type="entry name" value="CHLI-like"/>
</dbReference>
<evidence type="ECO:0000259" key="1">
    <source>
        <dbReference type="Pfam" id="PF01078"/>
    </source>
</evidence>
<feature type="domain" description="Magnesium chelatase ChlI-like catalytic" evidence="1">
    <location>
        <begin position="1"/>
        <end position="180"/>
    </location>
</feature>
<gene>
    <name evidence="3" type="ORF">C4541_04055</name>
</gene>
<protein>
    <submittedName>
        <fullName evidence="3">ATP-binding protein</fullName>
    </submittedName>
</protein>
<evidence type="ECO:0000313" key="4">
    <source>
        <dbReference type="Proteomes" id="UP000266426"/>
    </source>
</evidence>
<dbReference type="InterPro" id="IPR000523">
    <property type="entry name" value="Mg_chelatse_chII-like_cat_dom"/>
</dbReference>
<dbReference type="GO" id="GO:0005524">
    <property type="term" value="F:ATP binding"/>
    <property type="evidence" value="ECO:0007669"/>
    <property type="project" value="UniProtKB-KW"/>
</dbReference>
<reference evidence="3 4" key="1">
    <citation type="journal article" date="2017" name="ISME J.">
        <title>Energy and carbon metabolisms in a deep terrestrial subsurface fluid microbial community.</title>
        <authorList>
            <person name="Momper L."/>
            <person name="Jungbluth S.P."/>
            <person name="Lee M.D."/>
            <person name="Amend J.P."/>
        </authorList>
    </citation>
    <scope>NUCLEOTIDE SEQUENCE [LARGE SCALE GENOMIC DNA]</scope>
    <source>
        <strain evidence="3">SURF_26</strain>
    </source>
</reference>
<proteinExistence type="predicted"/>
<comment type="caution">
    <text evidence="3">The sequence shown here is derived from an EMBL/GenBank/DDBJ whole genome shotgun (WGS) entry which is preliminary data.</text>
</comment>
<dbReference type="SUPFAM" id="SSF52540">
    <property type="entry name" value="P-loop containing nucleoside triphosphate hydrolases"/>
    <property type="match status" value="1"/>
</dbReference>
<dbReference type="PANTHER" id="PTHR32039:SF7">
    <property type="entry name" value="COMPETENCE PROTEIN COMM"/>
    <property type="match status" value="1"/>
</dbReference>
<dbReference type="Proteomes" id="UP000266426">
    <property type="component" value="Unassembled WGS sequence"/>
</dbReference>
<feature type="domain" description="Mg chelatase-related protein C-terminal" evidence="2">
    <location>
        <begin position="188"/>
        <end position="284"/>
    </location>
</feature>
<evidence type="ECO:0000313" key="3">
    <source>
        <dbReference type="EMBL" id="RJP60403.1"/>
    </source>
</evidence>
<dbReference type="Pfam" id="PF13335">
    <property type="entry name" value="Mg_chelatase_C"/>
    <property type="match status" value="1"/>
</dbReference>
<accession>A0A3A4R6X1</accession>
<dbReference type="PANTHER" id="PTHR32039">
    <property type="entry name" value="MAGNESIUM-CHELATASE SUBUNIT CHLI"/>
    <property type="match status" value="1"/>
</dbReference>
<organism evidence="3 4">
    <name type="scientific">Candidatus Auribacter fodinae</name>
    <dbReference type="NCBI Taxonomy" id="2093366"/>
    <lineage>
        <taxon>Bacteria</taxon>
        <taxon>Pseudomonadati</taxon>
        <taxon>Candidatus Auribacterota</taxon>
        <taxon>Candidatus Auribacteria</taxon>
        <taxon>Candidatus Auribacterales</taxon>
        <taxon>Candidatus Auribacteraceae</taxon>
        <taxon>Candidatus Auribacter</taxon>
    </lineage>
</organism>
<dbReference type="NCBIfam" id="TIGR00368">
    <property type="entry name" value="YifB family Mg chelatase-like AAA ATPase"/>
    <property type="match status" value="1"/>
</dbReference>
<dbReference type="InterPro" id="IPR027417">
    <property type="entry name" value="P-loop_NTPase"/>
</dbReference>
<dbReference type="EMBL" id="QZJZ01000030">
    <property type="protein sequence ID" value="RJP60403.1"/>
    <property type="molecule type" value="Genomic_DNA"/>
</dbReference>
<evidence type="ECO:0000259" key="2">
    <source>
        <dbReference type="Pfam" id="PF13335"/>
    </source>
</evidence>
<sequence length="292" mass="32348">MVGPPGSGKTMLARRIPTILPEMTLEEALQTTKIHSIMGMTSGKHSLITTRAFRAPHHTISDSGLIGGGTYPRPGEVSLAHNGVLFLDELAEFNRHVLEVMRQPLEDGEVTISRASGSVKFPSRFMLIAATNPCPCGHANDPRRQCSCSTMQIQKYMSKISGPLLDRIDIHLEVAPVEYRDLSNKKGGESSASIRERVVRARAVQEQRFVKHKIFCNAQMSSAAIKKYCELSSESQSILNTAMEKLGLSARAYHRILKVARTIADLEGTELIKTPHILEAIQYRSLDRAYTH</sequence>
<dbReference type="InterPro" id="IPR025158">
    <property type="entry name" value="Mg_chelat-rel_C"/>
</dbReference>
<dbReference type="Gene3D" id="3.40.50.300">
    <property type="entry name" value="P-loop containing nucleotide triphosphate hydrolases"/>
    <property type="match status" value="1"/>
</dbReference>